<protein>
    <submittedName>
        <fullName evidence="1">YheC/D-like protein</fullName>
    </submittedName>
</protein>
<dbReference type="Proteomes" id="UP000295689">
    <property type="component" value="Unassembled WGS sequence"/>
</dbReference>
<dbReference type="InterPro" id="IPR026838">
    <property type="entry name" value="YheC/D"/>
</dbReference>
<dbReference type="Pfam" id="PF14398">
    <property type="entry name" value="ATPgrasp_YheCD"/>
    <property type="match status" value="1"/>
</dbReference>
<evidence type="ECO:0000313" key="1">
    <source>
        <dbReference type="EMBL" id="TCN27993.1"/>
    </source>
</evidence>
<dbReference type="SUPFAM" id="SSF56059">
    <property type="entry name" value="Glutathione synthetase ATP-binding domain-like"/>
    <property type="match status" value="1"/>
</dbReference>
<organism evidence="1 2">
    <name type="scientific">Mesobacillus foraminis</name>
    <dbReference type="NCBI Taxonomy" id="279826"/>
    <lineage>
        <taxon>Bacteria</taxon>
        <taxon>Bacillati</taxon>
        <taxon>Bacillota</taxon>
        <taxon>Bacilli</taxon>
        <taxon>Bacillales</taxon>
        <taxon>Bacillaceae</taxon>
        <taxon>Mesobacillus</taxon>
    </lineage>
</organism>
<dbReference type="RefSeq" id="WP_132001061.1">
    <property type="nucleotide sequence ID" value="NZ_JABUHM010000006.1"/>
</dbReference>
<gene>
    <name evidence="1" type="ORF">EV146_101323</name>
</gene>
<reference evidence="1 2" key="1">
    <citation type="journal article" date="2015" name="Stand. Genomic Sci.">
        <title>Genomic Encyclopedia of Bacterial and Archaeal Type Strains, Phase III: the genomes of soil and plant-associated and newly described type strains.</title>
        <authorList>
            <person name="Whitman W.B."/>
            <person name="Woyke T."/>
            <person name="Klenk H.P."/>
            <person name="Zhou Y."/>
            <person name="Lilburn T.G."/>
            <person name="Beck B.J."/>
            <person name="De Vos P."/>
            <person name="Vandamme P."/>
            <person name="Eisen J.A."/>
            <person name="Garrity G."/>
            <person name="Hugenholtz P."/>
            <person name="Kyrpides N.C."/>
        </authorList>
    </citation>
    <scope>NUCLEOTIDE SEQUENCE [LARGE SCALE GENOMIC DNA]</scope>
    <source>
        <strain evidence="1 2">CV53</strain>
    </source>
</reference>
<evidence type="ECO:0000313" key="2">
    <source>
        <dbReference type="Proteomes" id="UP000295689"/>
    </source>
</evidence>
<dbReference type="EMBL" id="SLVV01000001">
    <property type="protein sequence ID" value="TCN27993.1"/>
    <property type="molecule type" value="Genomic_DNA"/>
</dbReference>
<keyword evidence="2" id="KW-1185">Reference proteome</keyword>
<name>A0A4R2BMY8_9BACI</name>
<proteinExistence type="predicted"/>
<sequence>MKLYYDPWQEIWFQDGNNGKINFGKNRMRVPDIQGSGKYCFEMLNLEGNAGPLIGIMTSITSKGIVKGNRSLFKKLQSEALSKGGMTIVFPPEGLNGNQISGHTYLNDKNEWIPIVTPLPHVVYNRVPLRKTEESLAYSQASSLFQEWNIPFFNPSFINKYELYKFVSSHPMLAPLMPETILVNDMESLKDFFDRNKNIYLKPVLSSQGDGLYTLRLVKGNILELSSHTVKLEYSSFEDFWTAKSQKILDRHYIAQAEIIPALLDGSRFDFRIHAHDSPEGYKVTGVGIRLSKKQSLTTHVPNGGIVIPYERVRTKEHDKFFAWLVKEVGFLISRELGYFGEFSIDAGITERGNYVLYEVNSKPMSFDEEDIEQRKTSKIMELLFLKAGF</sequence>
<comment type="caution">
    <text evidence="1">The sequence shown here is derived from an EMBL/GenBank/DDBJ whole genome shotgun (WGS) entry which is preliminary data.</text>
</comment>
<accession>A0A4R2BMY8</accession>
<dbReference type="AlphaFoldDB" id="A0A4R2BMY8"/>